<evidence type="ECO:0000313" key="2">
    <source>
        <dbReference type="EMBL" id="QHT91822.1"/>
    </source>
</evidence>
<dbReference type="GO" id="GO:0003677">
    <property type="term" value="F:DNA binding"/>
    <property type="evidence" value="ECO:0007669"/>
    <property type="project" value="InterPro"/>
</dbReference>
<dbReference type="GO" id="GO:0005524">
    <property type="term" value="F:ATP binding"/>
    <property type="evidence" value="ECO:0007669"/>
    <property type="project" value="InterPro"/>
</dbReference>
<dbReference type="SUPFAM" id="SSF52540">
    <property type="entry name" value="P-loop containing nucleoside triphosphate hydrolases"/>
    <property type="match status" value="1"/>
</dbReference>
<dbReference type="EMBL" id="MN740170">
    <property type="protein sequence ID" value="QHT91822.1"/>
    <property type="molecule type" value="Genomic_DNA"/>
</dbReference>
<feature type="domain" description="Helicase/UvrB N-terminal" evidence="1">
    <location>
        <begin position="255"/>
        <end position="394"/>
    </location>
</feature>
<dbReference type="InterPro" id="IPR006935">
    <property type="entry name" value="Helicase/UvrB_N"/>
</dbReference>
<sequence length="1382" mass="160207">MKATSVKKTTVQGNKKPILIIEDDDAEYDFVRQVTRKDVLRNMLKNTSLTGEEMFELIITDNNDKDTNSIRQGWLFESLWQIVIILKGVNGINYTQILDGELDNLRELKNINNLLKLKIAGGGNNISDITIKNGETIIPFSIKYKDGFKESDVTKIDNTIKTHQKIKDYKIGFIAKDKEIVKKHKFKNGTNIDKIMLDIVSENNLLFDKSDLIKALDVFRSRVPENLLEIDDFIDYVNAEYLFSSRKQLILKLHQKMTEIKFKNSFLNNKHKIWCISHKPRSGKSITILTICNYLLKNELSKILIMTSVPATIESFVNDLDNYVDFKKINYKRQEEFGTIDESFHGIVFCSVQFLKTDGKIAKKEQLKKIGFDLIITDECHLGGSTDKTKSEIIDADCDIEDIRKNIKLTIFASGTASKTIKYYGIKSSNVFEWEIMDEGHMKELLRSNSLNDNIIEFMVKRHGPVFMECLSNETLDKDYSKHPAQILIKHSIDPELIKKIDEYNKKNGTNFGYNSSSLFAQSKSKKSVPEKDKSGNVIKTKDGNDYYEYVYNEEFELSKTEDGRDILNWFFDCIISKNKMKGSHNPEHKTIMKKIEEIQFANKSRQSTKLNPLLFIIYLPTHTGNNTIAGLQKTLKSYLETHNLWSDYNIEYSNSIDDSGTISEEYNESIKTMMTRTKENNKRGCILLLGNKGSVGITYDDCDVTISLDDGHNLDNQQQRFSRSLTAANGKTIGINVDMNIQRTYLYLLDIIHKHRKITQTTKTYAEILHYLFEHNIFLFNPHEFNNGKMTAVEILSYYQREAENIIKEIDDTPLLDNLSCRDELHSMLRKMIVDLKKKQKQINTDLEGEQQDCPKGDKTKFEVDAPYVDPDLEKEEEEGEGITEDEELLINKTLELCKYLFPYLALISKSYKIFDFKEILINERTKGLIVSFLEYKKIELNTNNNYIIIVNIMNNIIDDNAEIVNNIREIYSIAPANKLRELIEKHFVPTKDEKNDNAEVPTPVTLVNVMLQMIPDEFWKTPKRVFEPCCGKGNFVLGIFDKFYKGLEELYPDEIERCRVIMTECIYYADLTALNVFITTEILKCHIQSYCGLEELDFVFNSNIGNTLELDIRNKWQIEGFNSLILNPPYNNATGTGGSRKLWDKFVTLSIEICVKDGYVVLIHPPNWRKPESKLLPVIKSQNLIKLNILNDEEGKKYFNCSTKADYYLLQKTSYKGITKINDTMELNISQLSFIPNTDFDLFERIKGTTNVLCPNTSFSSDMKWMTDDDKLEYKYILTANSDTIKYKYSNLNKNFATDKKVILSSGRYPYPINDYEGKYGLSCYNFGIPIDSKEEGDNIVKCIESEKFQKLLKENKWGSYNIEWRMFKYFRKDFWKEFV</sequence>
<organism evidence="2">
    <name type="scientific">viral metagenome</name>
    <dbReference type="NCBI Taxonomy" id="1070528"/>
    <lineage>
        <taxon>unclassified sequences</taxon>
        <taxon>metagenomes</taxon>
        <taxon>organismal metagenomes</taxon>
    </lineage>
</organism>
<dbReference type="InterPro" id="IPR027417">
    <property type="entry name" value="P-loop_NTPase"/>
</dbReference>
<reference evidence="2" key="1">
    <citation type="journal article" date="2020" name="Nature">
        <title>Giant virus diversity and host interactions through global metagenomics.</title>
        <authorList>
            <person name="Schulz F."/>
            <person name="Roux S."/>
            <person name="Paez-Espino D."/>
            <person name="Jungbluth S."/>
            <person name="Walsh D.A."/>
            <person name="Denef V.J."/>
            <person name="McMahon K.D."/>
            <person name="Konstantinidis K.T."/>
            <person name="Eloe-Fadrosh E.A."/>
            <person name="Kyrpides N.C."/>
            <person name="Woyke T."/>
        </authorList>
    </citation>
    <scope>NUCLEOTIDE SEQUENCE</scope>
    <source>
        <strain evidence="2">GVMAG-M-3300023184-86</strain>
    </source>
</reference>
<dbReference type="Gene3D" id="3.40.50.150">
    <property type="entry name" value="Vaccinia Virus protein VP39"/>
    <property type="match status" value="1"/>
</dbReference>
<dbReference type="PRINTS" id="PR00507">
    <property type="entry name" value="N12N6MTFRASE"/>
</dbReference>
<dbReference type="InterPro" id="IPR029063">
    <property type="entry name" value="SAM-dependent_MTases_sf"/>
</dbReference>
<proteinExistence type="predicted"/>
<dbReference type="Pfam" id="PF04851">
    <property type="entry name" value="ResIII"/>
    <property type="match status" value="1"/>
</dbReference>
<accession>A0A6C0IFW6</accession>
<dbReference type="Gene3D" id="3.40.50.300">
    <property type="entry name" value="P-loop containing nucleotide triphosphate hydrolases"/>
    <property type="match status" value="1"/>
</dbReference>
<dbReference type="SUPFAM" id="SSF53335">
    <property type="entry name" value="S-adenosyl-L-methionine-dependent methyltransferases"/>
    <property type="match status" value="1"/>
</dbReference>
<protein>
    <recommendedName>
        <fullName evidence="1">Helicase/UvrB N-terminal domain-containing protein</fullName>
    </recommendedName>
</protein>
<name>A0A6C0IFW6_9ZZZZ</name>
<dbReference type="GO" id="GO:0016787">
    <property type="term" value="F:hydrolase activity"/>
    <property type="evidence" value="ECO:0007669"/>
    <property type="project" value="InterPro"/>
</dbReference>
<evidence type="ECO:0000259" key="1">
    <source>
        <dbReference type="Pfam" id="PF04851"/>
    </source>
</evidence>